<dbReference type="SUPFAM" id="SSF56112">
    <property type="entry name" value="Protein kinase-like (PK-like)"/>
    <property type="match status" value="1"/>
</dbReference>
<dbReference type="Pfam" id="PF01636">
    <property type="entry name" value="APH"/>
    <property type="match status" value="1"/>
</dbReference>
<dbReference type="InterPro" id="IPR002575">
    <property type="entry name" value="Aminoglycoside_PTrfase"/>
</dbReference>
<evidence type="ECO:0000313" key="3">
    <source>
        <dbReference type="Proteomes" id="UP000284416"/>
    </source>
</evidence>
<dbReference type="InterPro" id="IPR011009">
    <property type="entry name" value="Kinase-like_dom_sf"/>
</dbReference>
<dbReference type="AlphaFoldDB" id="A0A417YU02"/>
<dbReference type="NCBIfam" id="TIGR02904">
    <property type="entry name" value="spore_ysxE"/>
    <property type="match status" value="1"/>
</dbReference>
<gene>
    <name evidence="2" type="primary">ysxE</name>
    <name evidence="2" type="ORF">D1B31_10675</name>
</gene>
<name>A0A417YU02_9BACI</name>
<reference evidence="2 3" key="1">
    <citation type="journal article" date="2017" name="Int. J. Syst. Evol. Microbiol.">
        <title>Bacillus notoginsengisoli sp. nov., a novel bacterium isolated from the rhizosphere of Panax notoginseng.</title>
        <authorList>
            <person name="Zhang M.Y."/>
            <person name="Cheng J."/>
            <person name="Cai Y."/>
            <person name="Zhang T.Y."/>
            <person name="Wu Y.Y."/>
            <person name="Manikprabhu D."/>
            <person name="Li W.J."/>
            <person name="Zhang Y.X."/>
        </authorList>
    </citation>
    <scope>NUCLEOTIDE SEQUENCE [LARGE SCALE GENOMIC DNA]</scope>
    <source>
        <strain evidence="2 3">JCM 30743</strain>
    </source>
</reference>
<evidence type="ECO:0000313" key="2">
    <source>
        <dbReference type="EMBL" id="RHW40653.1"/>
    </source>
</evidence>
<accession>A0A417YU02</accession>
<dbReference type="EMBL" id="QWEG01000006">
    <property type="protein sequence ID" value="RHW40653.1"/>
    <property type="molecule type" value="Genomic_DNA"/>
</dbReference>
<comment type="caution">
    <text evidence="2">The sequence shown here is derived from an EMBL/GenBank/DDBJ whole genome shotgun (WGS) entry which is preliminary data.</text>
</comment>
<protein>
    <submittedName>
        <fullName evidence="2">Spore coat protein YsxE</fullName>
    </submittedName>
</protein>
<dbReference type="Proteomes" id="UP000284416">
    <property type="component" value="Unassembled WGS sequence"/>
</dbReference>
<dbReference type="InterPro" id="IPR014253">
    <property type="entry name" value="Spore_coat_YsxE"/>
</dbReference>
<feature type="domain" description="Aminoglycoside phosphotransferase" evidence="1">
    <location>
        <begin position="49"/>
        <end position="264"/>
    </location>
</feature>
<keyword evidence="3" id="KW-1185">Reference proteome</keyword>
<dbReference type="InterPro" id="IPR047175">
    <property type="entry name" value="CotS-like"/>
</dbReference>
<evidence type="ECO:0000259" key="1">
    <source>
        <dbReference type="Pfam" id="PF01636"/>
    </source>
</evidence>
<dbReference type="PANTHER" id="PTHR39179:SF3">
    <property type="entry name" value="COTS-RELATED PROTEIN"/>
    <property type="match status" value="1"/>
</dbReference>
<proteinExistence type="predicted"/>
<organism evidence="2 3">
    <name type="scientific">Neobacillus notoginsengisoli</name>
    <dbReference type="NCBI Taxonomy" id="1578198"/>
    <lineage>
        <taxon>Bacteria</taxon>
        <taxon>Bacillati</taxon>
        <taxon>Bacillota</taxon>
        <taxon>Bacilli</taxon>
        <taxon>Bacillales</taxon>
        <taxon>Bacillaceae</taxon>
        <taxon>Neobacillus</taxon>
    </lineage>
</organism>
<sequence length="343" mass="40775">MNETNRLKEFAHILQPYGIQPYFIEDFGKIKKVYSNKGTFALKAIDAHTGMDFIRHVQYLYQRGYNRIVPIYPALDGRYGILDGQNLYYLMPWLGNEAKEGMTDRNKQMVRELARLHTLSAKEVKVGKEDRQEHFDKMGLQYEKNREFMDGFIESCEKKTYMSPVELQFCLYYSEISQALKFSKERLETWLEKSKDLEKARMVVIHGKLSPDHFLYNEAGHGYFINFEQAGYGSPTHDLLPFMSRMLETRPKRSEEAVDWVTHYFHYFPFKPDEKQLFYSYLSHPLQIIRIAEAYFGKKGLKNEFKYSRKLLKEYWHLKNTEYVVMRLTEIEQQQEAAKEGAQ</sequence>
<dbReference type="RefSeq" id="WP_118920770.1">
    <property type="nucleotide sequence ID" value="NZ_QWEG01000006.1"/>
</dbReference>
<dbReference type="Gene3D" id="3.90.1200.10">
    <property type="match status" value="1"/>
</dbReference>
<dbReference type="OrthoDB" id="2379727at2"/>
<keyword evidence="2" id="KW-0167">Capsid protein</keyword>
<dbReference type="PANTHER" id="PTHR39179">
    <property type="entry name" value="SPORE COAT PROTEIN I"/>
    <property type="match status" value="1"/>
</dbReference>
<dbReference type="Gene3D" id="3.30.200.20">
    <property type="entry name" value="Phosphorylase Kinase, domain 1"/>
    <property type="match status" value="1"/>
</dbReference>
<keyword evidence="2" id="KW-0946">Virion</keyword>
<dbReference type="GO" id="GO:0042601">
    <property type="term" value="C:endospore-forming forespore"/>
    <property type="evidence" value="ECO:0007669"/>
    <property type="project" value="TreeGrafter"/>
</dbReference>